<dbReference type="PANTHER" id="PTHR30474:SF2">
    <property type="entry name" value="PEPTIDOGLYCAN GLYCOSYLTRANSFERASE FTSW-RELATED"/>
    <property type="match status" value="1"/>
</dbReference>
<evidence type="ECO:0000256" key="5">
    <source>
        <dbReference type="ARBA" id="ARBA00022676"/>
    </source>
</evidence>
<dbReference type="EMBL" id="PCTA01000010">
    <property type="protein sequence ID" value="PIP61877.1"/>
    <property type="molecule type" value="Genomic_DNA"/>
</dbReference>
<evidence type="ECO:0000256" key="15">
    <source>
        <dbReference type="ARBA" id="ARBA00033270"/>
    </source>
</evidence>
<dbReference type="GO" id="GO:0071555">
    <property type="term" value="P:cell wall organization"/>
    <property type="evidence" value="ECO:0007669"/>
    <property type="project" value="UniProtKB-KW"/>
</dbReference>
<feature type="transmembrane region" description="Helical" evidence="22">
    <location>
        <begin position="352"/>
        <end position="373"/>
    </location>
</feature>
<name>A0A2H0BW22_9BACT</name>
<dbReference type="NCBIfam" id="TIGR02614">
    <property type="entry name" value="ftsW"/>
    <property type="match status" value="1"/>
</dbReference>
<gene>
    <name evidence="23" type="primary">ftsW</name>
    <name evidence="23" type="ORF">COW99_01485</name>
</gene>
<dbReference type="InterPro" id="IPR001182">
    <property type="entry name" value="FtsW/RodA"/>
</dbReference>
<keyword evidence="5" id="KW-0328">Glycosyltransferase</keyword>
<evidence type="ECO:0000256" key="3">
    <source>
        <dbReference type="ARBA" id="ARBA00022475"/>
    </source>
</evidence>
<comment type="subcellular location">
    <subcellularLocation>
        <location evidence="1">Cell membrane</location>
        <topology evidence="1">Multi-pass membrane protein</topology>
    </subcellularLocation>
</comment>
<comment type="caution">
    <text evidence="23">The sequence shown here is derived from an EMBL/GenBank/DDBJ whole genome shotgun (WGS) entry which is preliminary data.</text>
</comment>
<dbReference type="InterPro" id="IPR013437">
    <property type="entry name" value="FtsW"/>
</dbReference>
<accession>A0A2H0BW22</accession>
<keyword evidence="12" id="KW-0131">Cell cycle</keyword>
<comment type="similarity">
    <text evidence="16">Belongs to the SEDS family. FtsW subfamily.</text>
</comment>
<evidence type="ECO:0000256" key="14">
    <source>
        <dbReference type="ARBA" id="ARBA00032370"/>
    </source>
</evidence>
<dbReference type="Pfam" id="PF01098">
    <property type="entry name" value="FTSW_RODA_SPOVE"/>
    <property type="match status" value="1"/>
</dbReference>
<keyword evidence="6" id="KW-0808">Transferase</keyword>
<feature type="transmembrane region" description="Helical" evidence="22">
    <location>
        <begin position="133"/>
        <end position="150"/>
    </location>
</feature>
<evidence type="ECO:0000256" key="22">
    <source>
        <dbReference type="SAM" id="Phobius"/>
    </source>
</evidence>
<dbReference type="GO" id="GO:0008955">
    <property type="term" value="F:peptidoglycan glycosyltransferase activity"/>
    <property type="evidence" value="ECO:0007669"/>
    <property type="project" value="UniProtKB-EC"/>
</dbReference>
<comment type="pathway">
    <text evidence="2">Cell wall biogenesis; peptidoglycan biosynthesis.</text>
</comment>
<protein>
    <recommendedName>
        <fullName evidence="17">Probable peptidoglycan glycosyltransferase FtsW</fullName>
        <ecNumber evidence="19">2.4.99.28</ecNumber>
    </recommendedName>
    <alternativeName>
        <fullName evidence="18">Cell division protein FtsW</fullName>
    </alternativeName>
    <alternativeName>
        <fullName evidence="15">Cell wall polymerase</fullName>
    </alternativeName>
    <alternativeName>
        <fullName evidence="14">Peptidoglycan polymerase</fullName>
    </alternativeName>
</protein>
<evidence type="ECO:0000256" key="9">
    <source>
        <dbReference type="ARBA" id="ARBA00022984"/>
    </source>
</evidence>
<evidence type="ECO:0000256" key="19">
    <source>
        <dbReference type="ARBA" id="ARBA00044770"/>
    </source>
</evidence>
<evidence type="ECO:0000256" key="7">
    <source>
        <dbReference type="ARBA" id="ARBA00022692"/>
    </source>
</evidence>
<evidence type="ECO:0000256" key="12">
    <source>
        <dbReference type="ARBA" id="ARBA00023306"/>
    </source>
</evidence>
<evidence type="ECO:0000313" key="23">
    <source>
        <dbReference type="EMBL" id="PIP61877.1"/>
    </source>
</evidence>
<keyword evidence="4" id="KW-0132">Cell division</keyword>
<evidence type="ECO:0000256" key="4">
    <source>
        <dbReference type="ARBA" id="ARBA00022618"/>
    </source>
</evidence>
<evidence type="ECO:0000256" key="16">
    <source>
        <dbReference type="ARBA" id="ARBA00038053"/>
    </source>
</evidence>
<dbReference type="GO" id="GO:0005886">
    <property type="term" value="C:plasma membrane"/>
    <property type="evidence" value="ECO:0007669"/>
    <property type="project" value="UniProtKB-SubCell"/>
</dbReference>
<keyword evidence="10 22" id="KW-1133">Transmembrane helix</keyword>
<feature type="transmembrane region" description="Helical" evidence="22">
    <location>
        <begin position="288"/>
        <end position="310"/>
    </location>
</feature>
<dbReference type="GO" id="GO:0051301">
    <property type="term" value="P:cell division"/>
    <property type="evidence" value="ECO:0007669"/>
    <property type="project" value="UniProtKB-KW"/>
</dbReference>
<dbReference type="AlphaFoldDB" id="A0A2H0BW22"/>
<feature type="transmembrane region" description="Helical" evidence="22">
    <location>
        <begin position="69"/>
        <end position="87"/>
    </location>
</feature>
<evidence type="ECO:0000256" key="2">
    <source>
        <dbReference type="ARBA" id="ARBA00004752"/>
    </source>
</evidence>
<feature type="transmembrane region" description="Helical" evidence="22">
    <location>
        <begin position="319"/>
        <end position="346"/>
    </location>
</feature>
<evidence type="ECO:0000256" key="13">
    <source>
        <dbReference type="ARBA" id="ARBA00023316"/>
    </source>
</evidence>
<evidence type="ECO:0000256" key="17">
    <source>
        <dbReference type="ARBA" id="ARBA00041185"/>
    </source>
</evidence>
<feature type="transmembrane region" description="Helical" evidence="22">
    <location>
        <begin position="94"/>
        <end position="113"/>
    </location>
</feature>
<evidence type="ECO:0000313" key="24">
    <source>
        <dbReference type="Proteomes" id="UP000231246"/>
    </source>
</evidence>
<dbReference type="GO" id="GO:0015648">
    <property type="term" value="F:lipid-linked peptidoglycan transporter activity"/>
    <property type="evidence" value="ECO:0007669"/>
    <property type="project" value="TreeGrafter"/>
</dbReference>
<keyword evidence="7 22" id="KW-0812">Transmembrane</keyword>
<dbReference type="PANTHER" id="PTHR30474">
    <property type="entry name" value="CELL CYCLE PROTEIN"/>
    <property type="match status" value="1"/>
</dbReference>
<sequence length="378" mass="41245">MQKIKKRARHKLRKVGPRLSGKRPNSTSFLIIIVTIVLAAFGLLMIFEASAVSALRTFDDKFHFLRNQGTWASIGLVSMFIVSRIDYRRYYSMSVFLLSGVIFSLIMVFLPGIGLKASGAHRWINLGFFNFQPTELAKLVLVIYLAAWFTHKEKNRLLSFGLLLFVVLGLIVLEPDLGTAIIIGAIAMVLYFLSGAPLAQFVLLIPVGVVLVLLLALTSPYRYQRIMTFLKPDSDPLGASYHVQQLLLGFGSGGWFGVGLGRSLQKFSYLPEATTDSIFSIVGEETGFIGASLVLLLYLILIVVAFKVAVNSPTRFGQLLAAGIGSWIAIQTIINLGATVALLPLTGVPLMLLSYGGSSLLVTFLGIGILLNISKQSK</sequence>
<evidence type="ECO:0000256" key="8">
    <source>
        <dbReference type="ARBA" id="ARBA00022960"/>
    </source>
</evidence>
<keyword evidence="3" id="KW-1003">Cell membrane</keyword>
<organism evidence="23 24">
    <name type="scientific">Candidatus Roizmanbacteria bacterium CG22_combo_CG10-13_8_21_14_all_38_20</name>
    <dbReference type="NCBI Taxonomy" id="1974862"/>
    <lineage>
        <taxon>Bacteria</taxon>
        <taxon>Candidatus Roizmaniibacteriota</taxon>
    </lineage>
</organism>
<feature type="transmembrane region" description="Helical" evidence="22">
    <location>
        <begin position="198"/>
        <end position="218"/>
    </location>
</feature>
<evidence type="ECO:0000256" key="6">
    <source>
        <dbReference type="ARBA" id="ARBA00022679"/>
    </source>
</evidence>
<evidence type="ECO:0000256" key="18">
    <source>
        <dbReference type="ARBA" id="ARBA00041418"/>
    </source>
</evidence>
<feature type="transmembrane region" description="Helical" evidence="22">
    <location>
        <begin position="162"/>
        <end position="192"/>
    </location>
</feature>
<keyword evidence="8" id="KW-0133">Cell shape</keyword>
<keyword evidence="11 22" id="KW-0472">Membrane</keyword>
<evidence type="ECO:0000256" key="1">
    <source>
        <dbReference type="ARBA" id="ARBA00004651"/>
    </source>
</evidence>
<evidence type="ECO:0000256" key="20">
    <source>
        <dbReference type="ARBA" id="ARBA00049902"/>
    </source>
</evidence>
<dbReference type="Proteomes" id="UP000231246">
    <property type="component" value="Unassembled WGS sequence"/>
</dbReference>
<proteinExistence type="inferred from homology"/>
<keyword evidence="9" id="KW-0573">Peptidoglycan synthesis</keyword>
<feature type="transmembrane region" description="Helical" evidence="22">
    <location>
        <begin position="28"/>
        <end position="49"/>
    </location>
</feature>
<evidence type="ECO:0000256" key="11">
    <source>
        <dbReference type="ARBA" id="ARBA00023136"/>
    </source>
</evidence>
<feature type="compositionally biased region" description="Basic residues" evidence="21">
    <location>
        <begin position="1"/>
        <end position="16"/>
    </location>
</feature>
<dbReference type="GO" id="GO:0009252">
    <property type="term" value="P:peptidoglycan biosynthetic process"/>
    <property type="evidence" value="ECO:0007669"/>
    <property type="project" value="UniProtKB-KW"/>
</dbReference>
<dbReference type="GO" id="GO:0032153">
    <property type="term" value="C:cell division site"/>
    <property type="evidence" value="ECO:0007669"/>
    <property type="project" value="TreeGrafter"/>
</dbReference>
<evidence type="ECO:0000256" key="21">
    <source>
        <dbReference type="SAM" id="MobiDB-lite"/>
    </source>
</evidence>
<dbReference type="EC" id="2.4.99.28" evidence="19"/>
<evidence type="ECO:0000256" key="10">
    <source>
        <dbReference type="ARBA" id="ARBA00022989"/>
    </source>
</evidence>
<comment type="catalytic activity">
    <reaction evidence="20">
        <text>[GlcNAc-(1-&gt;4)-Mur2Ac(oyl-L-Ala-gamma-D-Glu-L-Lys-D-Ala-D-Ala)](n)-di-trans,octa-cis-undecaprenyl diphosphate + beta-D-GlcNAc-(1-&gt;4)-Mur2Ac(oyl-L-Ala-gamma-D-Glu-L-Lys-D-Ala-D-Ala)-di-trans,octa-cis-undecaprenyl diphosphate = [GlcNAc-(1-&gt;4)-Mur2Ac(oyl-L-Ala-gamma-D-Glu-L-Lys-D-Ala-D-Ala)](n+1)-di-trans,octa-cis-undecaprenyl diphosphate + di-trans,octa-cis-undecaprenyl diphosphate + H(+)</text>
        <dbReference type="Rhea" id="RHEA:23708"/>
        <dbReference type="Rhea" id="RHEA-COMP:9602"/>
        <dbReference type="Rhea" id="RHEA-COMP:9603"/>
        <dbReference type="ChEBI" id="CHEBI:15378"/>
        <dbReference type="ChEBI" id="CHEBI:58405"/>
        <dbReference type="ChEBI" id="CHEBI:60033"/>
        <dbReference type="ChEBI" id="CHEBI:78435"/>
        <dbReference type="EC" id="2.4.99.28"/>
    </reaction>
</comment>
<feature type="region of interest" description="Disordered" evidence="21">
    <location>
        <begin position="1"/>
        <end position="23"/>
    </location>
</feature>
<keyword evidence="13" id="KW-0961">Cell wall biogenesis/degradation</keyword>
<dbReference type="GO" id="GO:0008360">
    <property type="term" value="P:regulation of cell shape"/>
    <property type="evidence" value="ECO:0007669"/>
    <property type="project" value="UniProtKB-KW"/>
</dbReference>
<reference evidence="23 24" key="1">
    <citation type="submission" date="2017-09" db="EMBL/GenBank/DDBJ databases">
        <title>Depth-based differentiation of microbial function through sediment-hosted aquifers and enrichment of novel symbionts in the deep terrestrial subsurface.</title>
        <authorList>
            <person name="Probst A.J."/>
            <person name="Ladd B."/>
            <person name="Jarett J.K."/>
            <person name="Geller-Mcgrath D.E."/>
            <person name="Sieber C.M."/>
            <person name="Emerson J.B."/>
            <person name="Anantharaman K."/>
            <person name="Thomas B.C."/>
            <person name="Malmstrom R."/>
            <person name="Stieglmeier M."/>
            <person name="Klingl A."/>
            <person name="Woyke T."/>
            <person name="Ryan C.M."/>
            <person name="Banfield J.F."/>
        </authorList>
    </citation>
    <scope>NUCLEOTIDE SEQUENCE [LARGE SCALE GENOMIC DNA]</scope>
    <source>
        <strain evidence="23">CG22_combo_CG10-13_8_21_14_all_38_20</strain>
    </source>
</reference>